<comment type="subcellular location">
    <subcellularLocation>
        <location evidence="1">Membrane</location>
        <topology evidence="1">Single-pass type I membrane protein</topology>
    </subcellularLocation>
</comment>
<evidence type="ECO:0000256" key="5">
    <source>
        <dbReference type="ARBA" id="ARBA00022737"/>
    </source>
</evidence>
<dbReference type="SUPFAM" id="SSF52058">
    <property type="entry name" value="L domain-like"/>
    <property type="match status" value="1"/>
</dbReference>
<keyword evidence="2" id="KW-0433">Leucine-rich repeat</keyword>
<comment type="caution">
    <text evidence="12">The sequence shown here is derived from an EMBL/GenBank/DDBJ whole genome shotgun (WGS) entry which is preliminary data.</text>
</comment>
<feature type="signal peptide" evidence="10">
    <location>
        <begin position="1"/>
        <end position="22"/>
    </location>
</feature>
<dbReference type="Gene3D" id="3.80.10.10">
    <property type="entry name" value="Ribonuclease Inhibitor"/>
    <property type="match status" value="1"/>
</dbReference>
<keyword evidence="9" id="KW-0325">Glycoprotein</keyword>
<keyword evidence="6" id="KW-1133">Transmembrane helix</keyword>
<keyword evidence="4 10" id="KW-0732">Signal</keyword>
<dbReference type="GO" id="GO:0016020">
    <property type="term" value="C:membrane"/>
    <property type="evidence" value="ECO:0007669"/>
    <property type="project" value="UniProtKB-SubCell"/>
</dbReference>
<evidence type="ECO:0000256" key="10">
    <source>
        <dbReference type="SAM" id="SignalP"/>
    </source>
</evidence>
<evidence type="ECO:0000259" key="11">
    <source>
        <dbReference type="Pfam" id="PF08263"/>
    </source>
</evidence>
<evidence type="ECO:0000256" key="7">
    <source>
        <dbReference type="ARBA" id="ARBA00023136"/>
    </source>
</evidence>
<evidence type="ECO:0000256" key="9">
    <source>
        <dbReference type="ARBA" id="ARBA00023180"/>
    </source>
</evidence>
<proteinExistence type="predicted"/>
<evidence type="ECO:0000256" key="8">
    <source>
        <dbReference type="ARBA" id="ARBA00023170"/>
    </source>
</evidence>
<dbReference type="Pfam" id="PF00560">
    <property type="entry name" value="LRR_1"/>
    <property type="match status" value="2"/>
</dbReference>
<keyword evidence="5" id="KW-0677">Repeat</keyword>
<protein>
    <recommendedName>
        <fullName evidence="11">Leucine-rich repeat-containing N-terminal plant-type domain-containing protein</fullName>
    </recommendedName>
</protein>
<dbReference type="Pfam" id="PF13516">
    <property type="entry name" value="LRR_6"/>
    <property type="match status" value="1"/>
</dbReference>
<dbReference type="PANTHER" id="PTHR48063:SF16">
    <property type="entry name" value="LRR RECEPTOR-LIKE SERINE_THREONINE-PROTEIN KINASE GSO1"/>
    <property type="match status" value="1"/>
</dbReference>
<dbReference type="Proteomes" id="UP000467840">
    <property type="component" value="Chromosome 7"/>
</dbReference>
<evidence type="ECO:0000313" key="12">
    <source>
        <dbReference type="EMBL" id="KAF2296509.1"/>
    </source>
</evidence>
<dbReference type="EMBL" id="JAAGAX010000013">
    <property type="protein sequence ID" value="KAF2296509.1"/>
    <property type="molecule type" value="Genomic_DNA"/>
</dbReference>
<keyword evidence="13" id="KW-1185">Reference proteome</keyword>
<reference evidence="12 13" key="1">
    <citation type="journal article" date="2020" name="Mol. Plant">
        <title>The Chromosome-Based Rubber Tree Genome Provides New Insights into Spurge Genome Evolution and Rubber Biosynthesis.</title>
        <authorList>
            <person name="Liu J."/>
            <person name="Shi C."/>
            <person name="Shi C.C."/>
            <person name="Li W."/>
            <person name="Zhang Q.J."/>
            <person name="Zhang Y."/>
            <person name="Li K."/>
            <person name="Lu H.F."/>
            <person name="Shi C."/>
            <person name="Zhu S.T."/>
            <person name="Xiao Z.Y."/>
            <person name="Nan H."/>
            <person name="Yue Y."/>
            <person name="Zhu X.G."/>
            <person name="Wu Y."/>
            <person name="Hong X.N."/>
            <person name="Fan G.Y."/>
            <person name="Tong Y."/>
            <person name="Zhang D."/>
            <person name="Mao C.L."/>
            <person name="Liu Y.L."/>
            <person name="Hao S.J."/>
            <person name="Liu W.Q."/>
            <person name="Lv M.Q."/>
            <person name="Zhang H.B."/>
            <person name="Liu Y."/>
            <person name="Hu-Tang G.R."/>
            <person name="Wang J.P."/>
            <person name="Wang J.H."/>
            <person name="Sun Y.H."/>
            <person name="Ni S.B."/>
            <person name="Chen W.B."/>
            <person name="Zhang X.C."/>
            <person name="Jiao Y.N."/>
            <person name="Eichler E.E."/>
            <person name="Li G.H."/>
            <person name="Liu X."/>
            <person name="Gao L.Z."/>
        </authorList>
    </citation>
    <scope>NUCLEOTIDE SEQUENCE [LARGE SCALE GENOMIC DNA]</scope>
    <source>
        <strain evidence="13">cv. GT1</strain>
        <tissue evidence="12">Leaf</tissue>
    </source>
</reference>
<feature type="chain" id="PRO_5025548187" description="Leucine-rich repeat-containing N-terminal plant-type domain-containing protein" evidence="10">
    <location>
        <begin position="23"/>
        <end position="274"/>
    </location>
</feature>
<evidence type="ECO:0000256" key="6">
    <source>
        <dbReference type="ARBA" id="ARBA00022989"/>
    </source>
</evidence>
<keyword evidence="3" id="KW-0812">Transmembrane</keyword>
<dbReference type="InterPro" id="IPR013210">
    <property type="entry name" value="LRR_N_plant-typ"/>
</dbReference>
<evidence type="ECO:0000313" key="13">
    <source>
        <dbReference type="Proteomes" id="UP000467840"/>
    </source>
</evidence>
<evidence type="ECO:0000256" key="1">
    <source>
        <dbReference type="ARBA" id="ARBA00004479"/>
    </source>
</evidence>
<evidence type="ECO:0000256" key="3">
    <source>
        <dbReference type="ARBA" id="ARBA00022692"/>
    </source>
</evidence>
<accession>A0A6A6LA67</accession>
<feature type="domain" description="Leucine-rich repeat-containing N-terminal plant-type" evidence="11">
    <location>
        <begin position="72"/>
        <end position="109"/>
    </location>
</feature>
<name>A0A6A6LA67_HEVBR</name>
<dbReference type="AlphaFoldDB" id="A0A6A6LA67"/>
<dbReference type="Pfam" id="PF08263">
    <property type="entry name" value="LRRNT_2"/>
    <property type="match status" value="1"/>
</dbReference>
<organism evidence="12 13">
    <name type="scientific">Hevea brasiliensis</name>
    <name type="common">Para rubber tree</name>
    <name type="synonym">Siphonia brasiliensis</name>
    <dbReference type="NCBI Taxonomy" id="3981"/>
    <lineage>
        <taxon>Eukaryota</taxon>
        <taxon>Viridiplantae</taxon>
        <taxon>Streptophyta</taxon>
        <taxon>Embryophyta</taxon>
        <taxon>Tracheophyta</taxon>
        <taxon>Spermatophyta</taxon>
        <taxon>Magnoliopsida</taxon>
        <taxon>eudicotyledons</taxon>
        <taxon>Gunneridae</taxon>
        <taxon>Pentapetalae</taxon>
        <taxon>rosids</taxon>
        <taxon>fabids</taxon>
        <taxon>Malpighiales</taxon>
        <taxon>Euphorbiaceae</taxon>
        <taxon>Crotonoideae</taxon>
        <taxon>Micrandreae</taxon>
        <taxon>Hevea</taxon>
    </lineage>
</organism>
<gene>
    <name evidence="12" type="ORF">GH714_040488</name>
</gene>
<evidence type="ECO:0000256" key="4">
    <source>
        <dbReference type="ARBA" id="ARBA00022729"/>
    </source>
</evidence>
<evidence type="ECO:0000256" key="2">
    <source>
        <dbReference type="ARBA" id="ARBA00022614"/>
    </source>
</evidence>
<sequence>MSTVKSIFVLIGFHTGLIISLGFNQTPEPTACVLLILQQDVVGLTLAFQDLSRVDLCFGIHNGNAQLVDCLDSDREALIDFKEGLKDPENRLSSWRGNNCCQGEGISCDNKTRDVIAIDLHNPFPSSDPNYSRYALGGKISPSLIKLNYLRHLDLSLNGFSGIPIPEFFQSLEKLQYLNLADAGFGGKIPPNLGNISALQYFNASNNCLTVDNLEWMTSLTSLKYLALNGVDLSSSGSEWVGALNRLSHLTELHLQFCDLIDSNSFLNFVNHLL</sequence>
<dbReference type="InterPro" id="IPR046956">
    <property type="entry name" value="RLP23-like"/>
</dbReference>
<keyword evidence="7" id="KW-0472">Membrane</keyword>
<dbReference type="PANTHER" id="PTHR48063">
    <property type="entry name" value="LRR RECEPTOR-LIKE KINASE"/>
    <property type="match status" value="1"/>
</dbReference>
<dbReference type="InterPro" id="IPR001611">
    <property type="entry name" value="Leu-rich_rpt"/>
</dbReference>
<dbReference type="InterPro" id="IPR032675">
    <property type="entry name" value="LRR_dom_sf"/>
</dbReference>
<keyword evidence="8" id="KW-0675">Receptor</keyword>